<dbReference type="STRING" id="3827.A0A1S2Z1K1"/>
<keyword evidence="3" id="KW-1185">Reference proteome</keyword>
<dbReference type="InterPro" id="IPR051044">
    <property type="entry name" value="MAG_DAG_Lipase"/>
</dbReference>
<reference evidence="4" key="1">
    <citation type="submission" date="2025-08" db="UniProtKB">
        <authorList>
            <consortium name="RefSeq"/>
        </authorList>
    </citation>
    <scope>IDENTIFICATION</scope>
    <source>
        <tissue evidence="4">Etiolated seedlings</tissue>
    </source>
</reference>
<keyword evidence="1" id="KW-1133">Transmembrane helix</keyword>
<proteinExistence type="predicted"/>
<dbReference type="Proteomes" id="UP000087171">
    <property type="component" value="Unplaced"/>
</dbReference>
<dbReference type="InterPro" id="IPR022742">
    <property type="entry name" value="Hydrolase_4"/>
</dbReference>
<evidence type="ECO:0000259" key="2">
    <source>
        <dbReference type="Pfam" id="PF12146"/>
    </source>
</evidence>
<dbReference type="Pfam" id="PF12146">
    <property type="entry name" value="Hydrolase_4"/>
    <property type="match status" value="1"/>
</dbReference>
<feature type="domain" description="Serine aminopeptidase S33" evidence="2">
    <location>
        <begin position="138"/>
        <end position="375"/>
    </location>
</feature>
<evidence type="ECO:0000313" key="3">
    <source>
        <dbReference type="Proteomes" id="UP000087171"/>
    </source>
</evidence>
<dbReference type="eggNOG" id="KOG1455">
    <property type="taxonomic scope" value="Eukaryota"/>
</dbReference>
<dbReference type="GeneID" id="101494347"/>
<protein>
    <submittedName>
        <fullName evidence="4">Uncharacterized protein LOC101494347</fullName>
    </submittedName>
</protein>
<dbReference type="AlphaFoldDB" id="A0A1S2Z1K1"/>
<sequence length="391" mass="43523">MATEAFMLKESALLSLRTLKSLFMLIYAIVMVILLPFRGRRRVSPVEKEEKIQHDECSHHRKGAVVRVPAKIVPWKSGGGGGGVVAMKVVDHVMRRELAIKRVLEDGDEKCLREYWLFGTKRGDTIFTQCWTPLSVKIRGLVLLMHGLNEHSGRYSNFAKQLNANGYKVYAMDWIGHGGSDGLHAYVNSLDDAVSDLKVFMEKILTENPGLPCFCYGHSTGAAITLKALLDPKIEAFIAGATFTSPAVGVEPSHPILVVLAPIVSFLLPTYQCNSAYKKGLPVSRDPEALIAKYSDPLVCTGSLRVRTGYEILRITSYLQQNLRNLKVPFLVLHGTSDSVTDPVASQKLYEEASSSDKSIKLYEGFSHDLLFEPEREDITQDIIQWLNSRV</sequence>
<dbReference type="Gene3D" id="3.40.50.1820">
    <property type="entry name" value="alpha/beta hydrolase"/>
    <property type="match status" value="1"/>
</dbReference>
<keyword evidence="1" id="KW-0812">Transmembrane</keyword>
<dbReference type="FunFam" id="3.40.50.1820:FF:000111">
    <property type="entry name" value="Alpha/beta-Hydrolases superfamily protein"/>
    <property type="match status" value="1"/>
</dbReference>
<dbReference type="InterPro" id="IPR029058">
    <property type="entry name" value="AB_hydrolase_fold"/>
</dbReference>
<name>A0A1S2Z1K1_CICAR</name>
<keyword evidence="1" id="KW-0472">Membrane</keyword>
<dbReference type="PANTHER" id="PTHR11614">
    <property type="entry name" value="PHOSPHOLIPASE-RELATED"/>
    <property type="match status" value="1"/>
</dbReference>
<dbReference type="RefSeq" id="XP_004513342.1">
    <property type="nucleotide sequence ID" value="XM_004513285.3"/>
</dbReference>
<evidence type="ECO:0000313" key="4">
    <source>
        <dbReference type="RefSeq" id="XP_004513342.1"/>
    </source>
</evidence>
<dbReference type="PaxDb" id="3827-XP_004513342.1"/>
<evidence type="ECO:0000256" key="1">
    <source>
        <dbReference type="SAM" id="Phobius"/>
    </source>
</evidence>
<gene>
    <name evidence="4" type="primary">LOC101494347</name>
</gene>
<organism evidence="3 4">
    <name type="scientific">Cicer arietinum</name>
    <name type="common">Chickpea</name>
    <name type="synonym">Garbanzo</name>
    <dbReference type="NCBI Taxonomy" id="3827"/>
    <lineage>
        <taxon>Eukaryota</taxon>
        <taxon>Viridiplantae</taxon>
        <taxon>Streptophyta</taxon>
        <taxon>Embryophyta</taxon>
        <taxon>Tracheophyta</taxon>
        <taxon>Spermatophyta</taxon>
        <taxon>Magnoliopsida</taxon>
        <taxon>eudicotyledons</taxon>
        <taxon>Gunneridae</taxon>
        <taxon>Pentapetalae</taxon>
        <taxon>rosids</taxon>
        <taxon>fabids</taxon>
        <taxon>Fabales</taxon>
        <taxon>Fabaceae</taxon>
        <taxon>Papilionoideae</taxon>
        <taxon>50 kb inversion clade</taxon>
        <taxon>NPAAA clade</taxon>
        <taxon>Hologalegina</taxon>
        <taxon>IRL clade</taxon>
        <taxon>Cicereae</taxon>
        <taxon>Cicer</taxon>
    </lineage>
</organism>
<dbReference type="SUPFAM" id="SSF53474">
    <property type="entry name" value="alpha/beta-Hydrolases"/>
    <property type="match status" value="1"/>
</dbReference>
<dbReference type="OrthoDB" id="2498029at2759"/>
<feature type="transmembrane region" description="Helical" evidence="1">
    <location>
        <begin position="20"/>
        <end position="37"/>
    </location>
</feature>
<accession>A0A1S2Z1K1</accession>
<dbReference type="KEGG" id="cam:101494347"/>